<comment type="caution">
    <text evidence="1">The sequence shown here is derived from an EMBL/GenBank/DDBJ whole genome shotgun (WGS) entry which is preliminary data.</text>
</comment>
<proteinExistence type="predicted"/>
<keyword evidence="2" id="KW-1185">Reference proteome</keyword>
<dbReference type="EMBL" id="BPLR01007243">
    <property type="protein sequence ID" value="GIY15508.1"/>
    <property type="molecule type" value="Genomic_DNA"/>
</dbReference>
<gene>
    <name evidence="1" type="ORF">CEXT_739291</name>
</gene>
<protein>
    <submittedName>
        <fullName evidence="1">Uncharacterized protein</fullName>
    </submittedName>
</protein>
<sequence>MVSGQVRGPSVASRWEIDRDPLAPGHFKYSALPWRREGGGKILPFAGSIDGGGGGGEAISILQLVYKQKLPSVVTWGRISAVIDGVKDDNPASG</sequence>
<dbReference type="Proteomes" id="UP001054945">
    <property type="component" value="Unassembled WGS sequence"/>
</dbReference>
<organism evidence="1 2">
    <name type="scientific">Caerostris extrusa</name>
    <name type="common">Bark spider</name>
    <name type="synonym">Caerostris bankana</name>
    <dbReference type="NCBI Taxonomy" id="172846"/>
    <lineage>
        <taxon>Eukaryota</taxon>
        <taxon>Metazoa</taxon>
        <taxon>Ecdysozoa</taxon>
        <taxon>Arthropoda</taxon>
        <taxon>Chelicerata</taxon>
        <taxon>Arachnida</taxon>
        <taxon>Araneae</taxon>
        <taxon>Araneomorphae</taxon>
        <taxon>Entelegynae</taxon>
        <taxon>Araneoidea</taxon>
        <taxon>Araneidae</taxon>
        <taxon>Caerostris</taxon>
    </lineage>
</organism>
<evidence type="ECO:0000313" key="2">
    <source>
        <dbReference type="Proteomes" id="UP001054945"/>
    </source>
</evidence>
<reference evidence="1 2" key="1">
    <citation type="submission" date="2021-06" db="EMBL/GenBank/DDBJ databases">
        <title>Caerostris extrusa draft genome.</title>
        <authorList>
            <person name="Kono N."/>
            <person name="Arakawa K."/>
        </authorList>
    </citation>
    <scope>NUCLEOTIDE SEQUENCE [LARGE SCALE GENOMIC DNA]</scope>
</reference>
<name>A0AAV4R0R9_CAEEX</name>
<feature type="non-terminal residue" evidence="1">
    <location>
        <position position="94"/>
    </location>
</feature>
<evidence type="ECO:0000313" key="1">
    <source>
        <dbReference type="EMBL" id="GIY15508.1"/>
    </source>
</evidence>
<dbReference type="AlphaFoldDB" id="A0AAV4R0R9"/>
<accession>A0AAV4R0R9</accession>